<feature type="compositionally biased region" description="Acidic residues" evidence="1">
    <location>
        <begin position="475"/>
        <end position="496"/>
    </location>
</feature>
<accession>A0ABR1IKJ7</accession>
<dbReference type="Proteomes" id="UP001498398">
    <property type="component" value="Unassembled WGS sequence"/>
</dbReference>
<reference evidence="2 3" key="1">
    <citation type="submission" date="2024-01" db="EMBL/GenBank/DDBJ databases">
        <title>A draft genome for the cacao thread blight pathogen Marasmiellus scandens.</title>
        <authorList>
            <person name="Baruah I.K."/>
            <person name="Leung J."/>
            <person name="Bukari Y."/>
            <person name="Amoako-Attah I."/>
            <person name="Meinhardt L.W."/>
            <person name="Bailey B.A."/>
            <person name="Cohen S.P."/>
        </authorList>
    </citation>
    <scope>NUCLEOTIDE SEQUENCE [LARGE SCALE GENOMIC DNA]</scope>
    <source>
        <strain evidence="2 3">GH-19</strain>
    </source>
</reference>
<gene>
    <name evidence="2" type="ORF">VKT23_019914</name>
</gene>
<feature type="region of interest" description="Disordered" evidence="1">
    <location>
        <begin position="1"/>
        <end position="67"/>
    </location>
</feature>
<feature type="region of interest" description="Disordered" evidence="1">
    <location>
        <begin position="719"/>
        <end position="739"/>
    </location>
</feature>
<sequence>MSPAIPSARTVLIRMATSPDSQGPEHPSSAAADPKSKPTEAVATEKTRSSSRPQPRERKKRGNKGNFTGKQLCYLEEELPGWLQENKKGKSLWLTSFYERWFTKFHWHLSTCPEEYSVLELCWTHDSDGPSVLKEATPASAGISREEFDALVEKRNSARNEIMSEGKKQLKGWFHRQTGKAKTVAGAGIFSDLIKGLCRVRAAPHCPTVYKFYMNHPDYVDKCRVAFQEKWKTAGLPSNKWLDFQCKVACTLLEEEDEETQERITMEAQAEHERNLAAYKELVNGDKLSLDGLAKYGELPKEICCENLIRVMAPLLEILCMVTDMPMVFIAGRPPAPGAGVDDFEVSAGTTVGPDPKKFEDFNREAFTKHVIGQFMLFLLKTVKDANADDIHVNDDTVARTVAKAAQNASDASTDPLDNPSLLAMSDNEAEGTSNKTGDKTGDKTNGRPMPSRQKEGPARKAEKRTNRPEPGSEDKDEEEEDWVNPDGDEEDDEPPENAQTEPEVQQQRPRPKPRLRTTTPTLPDSFVLHEETKRYLDQMEAEERRAALREIRGHSRADFEWNNNIYRLKWLTSEVDRKYEGVLVGKRKPVSKQPQNQQVTQEPTSQTRSTTNSSQTPPDPPVTLLRAHSKAKSSPIPPELPITPAQAHPTNQYPPEPCITPSQTLPSQTPPEPPITSLQTCPTNESPSDPCTTPSRTFPRANSVNNHMTIENGAVADPMEGINSETGDENGGDNELMDGNERQEVEGVGDSNEEASTTASVLVVSEYAGERGDWLPWLNSSFEVLGSADGLKDKDGWKEVLMDWVELEQKYSFENPSSPAAFYTKVGHPVLVDWWSQVSRKRVKAETPNIMPTADEFVESFRAWWSAMNPDW</sequence>
<feature type="region of interest" description="Disordered" evidence="1">
    <location>
        <begin position="587"/>
        <end position="703"/>
    </location>
</feature>
<feature type="compositionally biased region" description="Polar residues" evidence="1">
    <location>
        <begin position="679"/>
        <end position="703"/>
    </location>
</feature>
<evidence type="ECO:0000313" key="3">
    <source>
        <dbReference type="Proteomes" id="UP001498398"/>
    </source>
</evidence>
<organism evidence="2 3">
    <name type="scientific">Marasmiellus scandens</name>
    <dbReference type="NCBI Taxonomy" id="2682957"/>
    <lineage>
        <taxon>Eukaryota</taxon>
        <taxon>Fungi</taxon>
        <taxon>Dikarya</taxon>
        <taxon>Basidiomycota</taxon>
        <taxon>Agaricomycotina</taxon>
        <taxon>Agaricomycetes</taxon>
        <taxon>Agaricomycetidae</taxon>
        <taxon>Agaricales</taxon>
        <taxon>Marasmiineae</taxon>
        <taxon>Omphalotaceae</taxon>
        <taxon>Marasmiellus</taxon>
    </lineage>
</organism>
<feature type="compositionally biased region" description="Polar residues" evidence="1">
    <location>
        <begin position="593"/>
        <end position="604"/>
    </location>
</feature>
<feature type="compositionally biased region" description="Low complexity" evidence="1">
    <location>
        <begin position="500"/>
        <end position="509"/>
    </location>
</feature>
<evidence type="ECO:0000313" key="2">
    <source>
        <dbReference type="EMBL" id="KAK7435008.1"/>
    </source>
</evidence>
<dbReference type="EMBL" id="JBANRG010000113">
    <property type="protein sequence ID" value="KAK7435008.1"/>
    <property type="molecule type" value="Genomic_DNA"/>
</dbReference>
<feature type="compositionally biased region" description="Basic and acidic residues" evidence="1">
    <location>
        <begin position="34"/>
        <end position="48"/>
    </location>
</feature>
<comment type="caution">
    <text evidence="2">The sequence shown here is derived from an EMBL/GenBank/DDBJ whole genome shotgun (WGS) entry which is preliminary data.</text>
</comment>
<feature type="compositionally biased region" description="Low complexity" evidence="1">
    <location>
        <begin position="605"/>
        <end position="617"/>
    </location>
</feature>
<feature type="region of interest" description="Disordered" evidence="1">
    <location>
        <begin position="406"/>
        <end position="531"/>
    </location>
</feature>
<protein>
    <submittedName>
        <fullName evidence="2">Uncharacterized protein</fullName>
    </submittedName>
</protein>
<feature type="compositionally biased region" description="Basic and acidic residues" evidence="1">
    <location>
        <begin position="453"/>
        <end position="474"/>
    </location>
</feature>
<keyword evidence="3" id="KW-1185">Reference proteome</keyword>
<feature type="compositionally biased region" description="Basic and acidic residues" evidence="1">
    <location>
        <begin position="437"/>
        <end position="446"/>
    </location>
</feature>
<evidence type="ECO:0000256" key="1">
    <source>
        <dbReference type="SAM" id="MobiDB-lite"/>
    </source>
</evidence>
<name>A0ABR1IKJ7_9AGAR</name>
<feature type="compositionally biased region" description="Acidic residues" evidence="1">
    <location>
        <begin position="727"/>
        <end position="739"/>
    </location>
</feature>
<proteinExistence type="predicted"/>